<dbReference type="Proteomes" id="UP000824219">
    <property type="component" value="Linkage Group LG21"/>
</dbReference>
<gene>
    <name evidence="1" type="ORF">KOW79_017214</name>
</gene>
<proteinExistence type="predicted"/>
<dbReference type="OrthoDB" id="6369810at2759"/>
<accession>A0A9D3SCN0</accession>
<reference evidence="1 2" key="1">
    <citation type="submission" date="2021-06" db="EMBL/GenBank/DDBJ databases">
        <title>Chromosome-level genome assembly of the red-tail catfish (Hemibagrus wyckioides).</title>
        <authorList>
            <person name="Shao F."/>
        </authorList>
    </citation>
    <scope>NUCLEOTIDE SEQUENCE [LARGE SCALE GENOMIC DNA]</scope>
    <source>
        <strain evidence="1">EC202008001</strain>
        <tissue evidence="1">Blood</tissue>
    </source>
</reference>
<sequence>MEQRFFILLIFTGISYGIVPGVITGQQQIVRVKVQSNEDVNDPAMKEAILEQVNQKLKDHLKTENITVKWRKQPDGVVFHK</sequence>
<organism evidence="1 2">
    <name type="scientific">Hemibagrus wyckioides</name>
    <dbReference type="NCBI Taxonomy" id="337641"/>
    <lineage>
        <taxon>Eukaryota</taxon>
        <taxon>Metazoa</taxon>
        <taxon>Chordata</taxon>
        <taxon>Craniata</taxon>
        <taxon>Vertebrata</taxon>
        <taxon>Euteleostomi</taxon>
        <taxon>Actinopterygii</taxon>
        <taxon>Neopterygii</taxon>
        <taxon>Teleostei</taxon>
        <taxon>Ostariophysi</taxon>
        <taxon>Siluriformes</taxon>
        <taxon>Bagridae</taxon>
        <taxon>Hemibagrus</taxon>
    </lineage>
</organism>
<dbReference type="EMBL" id="JAHKSW010000021">
    <property type="protein sequence ID" value="KAG7318740.1"/>
    <property type="molecule type" value="Genomic_DNA"/>
</dbReference>
<keyword evidence="2" id="KW-1185">Reference proteome</keyword>
<comment type="caution">
    <text evidence="1">The sequence shown here is derived from an EMBL/GenBank/DDBJ whole genome shotgun (WGS) entry which is preliminary data.</text>
</comment>
<evidence type="ECO:0000313" key="2">
    <source>
        <dbReference type="Proteomes" id="UP000824219"/>
    </source>
</evidence>
<name>A0A9D3SCN0_9TELE</name>
<dbReference type="AlphaFoldDB" id="A0A9D3SCN0"/>
<evidence type="ECO:0000313" key="1">
    <source>
        <dbReference type="EMBL" id="KAG7318740.1"/>
    </source>
</evidence>
<protein>
    <submittedName>
        <fullName evidence="1">Uncharacterized protein</fullName>
    </submittedName>
</protein>